<feature type="region of interest" description="Disordered" evidence="1">
    <location>
        <begin position="300"/>
        <end position="322"/>
    </location>
</feature>
<feature type="region of interest" description="Disordered" evidence="1">
    <location>
        <begin position="689"/>
        <end position="733"/>
    </location>
</feature>
<feature type="compositionally biased region" description="Basic and acidic residues" evidence="1">
    <location>
        <begin position="621"/>
        <end position="630"/>
    </location>
</feature>
<feature type="region of interest" description="Disordered" evidence="1">
    <location>
        <begin position="447"/>
        <end position="492"/>
    </location>
</feature>
<name>A0A251U8W9_HELAN</name>
<feature type="compositionally biased region" description="Basic and acidic residues" evidence="1">
    <location>
        <begin position="658"/>
        <end position="670"/>
    </location>
</feature>
<feature type="region of interest" description="Disordered" evidence="1">
    <location>
        <begin position="150"/>
        <end position="170"/>
    </location>
</feature>
<dbReference type="AlphaFoldDB" id="A0A251U8W9"/>
<keyword evidence="5" id="KW-1185">Reference proteome</keyword>
<dbReference type="Proteomes" id="UP000215914">
    <property type="component" value="Chromosome 7"/>
</dbReference>
<feature type="compositionally biased region" description="Basic and acidic residues" evidence="1">
    <location>
        <begin position="300"/>
        <end position="317"/>
    </location>
</feature>
<dbReference type="EMBL" id="MNCJ02000322">
    <property type="protein sequence ID" value="KAF5797282.1"/>
    <property type="molecule type" value="Genomic_DNA"/>
</dbReference>
<evidence type="ECO:0000313" key="5">
    <source>
        <dbReference type="Proteomes" id="UP000215914"/>
    </source>
</evidence>
<feature type="compositionally biased region" description="Basic and acidic residues" evidence="1">
    <location>
        <begin position="482"/>
        <end position="492"/>
    </location>
</feature>
<dbReference type="InParanoid" id="A0A251U8W9"/>
<evidence type="ECO:0000313" key="4">
    <source>
        <dbReference type="EMBL" id="OTG19807.1"/>
    </source>
</evidence>
<evidence type="ECO:0000259" key="2">
    <source>
        <dbReference type="PROSITE" id="PS00028"/>
    </source>
</evidence>
<reference evidence="4" key="2">
    <citation type="submission" date="2017-02" db="EMBL/GenBank/DDBJ databases">
        <title>Sunflower complete genome.</title>
        <authorList>
            <person name="Langlade N."/>
            <person name="Munos S."/>
        </authorList>
    </citation>
    <scope>NUCLEOTIDE SEQUENCE [LARGE SCALE GENOMIC DNA]</scope>
    <source>
        <tissue evidence="4">Leaves</tissue>
    </source>
</reference>
<reference evidence="3 5" key="1">
    <citation type="journal article" date="2017" name="Nature">
        <title>The sunflower genome provides insights into oil metabolism, flowering and Asterid evolution.</title>
        <authorList>
            <person name="Badouin H."/>
            <person name="Gouzy J."/>
            <person name="Grassa C.J."/>
            <person name="Murat F."/>
            <person name="Staton S.E."/>
            <person name="Cottret L."/>
            <person name="Lelandais-Briere C."/>
            <person name="Owens G.L."/>
            <person name="Carrere S."/>
            <person name="Mayjonade B."/>
            <person name="Legrand L."/>
            <person name="Gill N."/>
            <person name="Kane N.C."/>
            <person name="Bowers J.E."/>
            <person name="Hubner S."/>
            <person name="Bellec A."/>
            <person name="Berard A."/>
            <person name="Berges H."/>
            <person name="Blanchet N."/>
            <person name="Boniface M.C."/>
            <person name="Brunel D."/>
            <person name="Catrice O."/>
            <person name="Chaidir N."/>
            <person name="Claudel C."/>
            <person name="Donnadieu C."/>
            <person name="Faraut T."/>
            <person name="Fievet G."/>
            <person name="Helmstetter N."/>
            <person name="King M."/>
            <person name="Knapp S.J."/>
            <person name="Lai Z."/>
            <person name="Le Paslier M.C."/>
            <person name="Lippi Y."/>
            <person name="Lorenzon L."/>
            <person name="Mandel J.R."/>
            <person name="Marage G."/>
            <person name="Marchand G."/>
            <person name="Marquand E."/>
            <person name="Bret-Mestries E."/>
            <person name="Morien E."/>
            <person name="Nambeesan S."/>
            <person name="Nguyen T."/>
            <person name="Pegot-Espagnet P."/>
            <person name="Pouilly N."/>
            <person name="Raftis F."/>
            <person name="Sallet E."/>
            <person name="Schiex T."/>
            <person name="Thomas J."/>
            <person name="Vandecasteele C."/>
            <person name="Vares D."/>
            <person name="Vear F."/>
            <person name="Vautrin S."/>
            <person name="Crespi M."/>
            <person name="Mangin B."/>
            <person name="Burke J.M."/>
            <person name="Salse J."/>
            <person name="Munos S."/>
            <person name="Vincourt P."/>
            <person name="Rieseberg L.H."/>
            <person name="Langlade N.B."/>
        </authorList>
    </citation>
    <scope>NUCLEOTIDE SEQUENCE [LARGE SCALE GENOMIC DNA]</scope>
    <source>
        <strain evidence="5">cv. SF193</strain>
        <tissue evidence="3">Leaves</tissue>
    </source>
</reference>
<feature type="compositionally biased region" description="Low complexity" evidence="1">
    <location>
        <begin position="710"/>
        <end position="723"/>
    </location>
</feature>
<reference evidence="3" key="3">
    <citation type="submission" date="2020-06" db="EMBL/GenBank/DDBJ databases">
        <title>Helianthus annuus Genome sequencing and assembly Release 2.</title>
        <authorList>
            <person name="Gouzy J."/>
            <person name="Langlade N."/>
            <person name="Munos S."/>
        </authorList>
    </citation>
    <scope>NUCLEOTIDE SEQUENCE</scope>
    <source>
        <tissue evidence="3">Leaves</tissue>
    </source>
</reference>
<accession>A0A251U8W9</accession>
<dbReference type="InterPro" id="IPR013087">
    <property type="entry name" value="Znf_C2H2_type"/>
</dbReference>
<evidence type="ECO:0000313" key="3">
    <source>
        <dbReference type="EMBL" id="KAF5797282.1"/>
    </source>
</evidence>
<dbReference type="PROSITE" id="PS00028">
    <property type="entry name" value="ZINC_FINGER_C2H2_1"/>
    <property type="match status" value="1"/>
</dbReference>
<dbReference type="FunCoup" id="A0A251U8W9">
    <property type="interactions" value="715"/>
</dbReference>
<feature type="compositionally biased region" description="Polar residues" evidence="1">
    <location>
        <begin position="633"/>
        <end position="645"/>
    </location>
</feature>
<feature type="domain" description="C2H2-type" evidence="2">
    <location>
        <begin position="18"/>
        <end position="38"/>
    </location>
</feature>
<proteinExistence type="predicted"/>
<dbReference type="PANTHER" id="PTHR35746">
    <property type="entry name" value="PENTATRICOPEPTIDE REPEAT (PPR) SUPERFAMILY PROTEIN"/>
    <property type="match status" value="1"/>
</dbReference>
<protein>
    <submittedName>
        <fullName evidence="4">Putative zinc finger, C2H2</fullName>
    </submittedName>
    <submittedName>
        <fullName evidence="3">Transcription factor C2H2 family</fullName>
    </submittedName>
</protein>
<sequence length="755" mass="82452">MDAKDQITHTPPSGVHLCHRCGWPFPNPHPSAKHRRAHKKICGTIDGYTSLIGSEVGSDDDKEKTPSPKIVEKVGGMRVSFSRSEDEVFSDAVTEFPDSGSASKTLDRDLFFSFKDAENDGANEFLNDPIEISKVDASVEVSEKINTHVEKSEETEIATVGDSSESNHELTDTGLVKDGVMGHAPEPGHISHSQETKSIDVVEAEEEKGQESQTSESSTKEAIDSELTKTPPEVSAIVGGYHDNVKQEIKSDYVHVSEVVNDYKTVEETNIEKFGLEYEVSSEVVKESETDRLEEVAEEIMDKKSESDHKQDPEVAKEPASVQNVSVLIEKENSGAPNVQIQEVFDEPVAVITEKKDLEAHKLEKSSIQQIQEVVREPDTVLTEKEDLAGPHLEKELKEHTHKVFENPVSVLTEKQDLGVPDLEKNSKEQIQEVVKQPDTILTEKEDLGGPHLEEQSNKHNHEVVEKPDPVLTETQYMGPPKPEKCSKEHVEEPDLVLTKKEDLGALKSETCSKVDDNSSVVADVSIDNSVVNGKNASDVVRVPIEEAKIKNQDSGAALSAVSSGRSSLEGNWGSVSVLSTASIDAGSLQSTEKSKVNFGKSNAATSDVFEPPSFMTLVETESKDKKPESSEVLDSQKQPNSEVSQAGWFPTLTKVNNESEGRKRNEEAIAKVTNWSTGKQSIPLKNLLGEAKSPGGAQPEPVVKKDEAVVNPPVNNDVSSPPKLIDESKKGKKKVKGLSSWVPFVCCSSVNVVN</sequence>
<feature type="compositionally biased region" description="Basic and acidic residues" evidence="1">
    <location>
        <begin position="447"/>
        <end position="469"/>
    </location>
</feature>
<feature type="compositionally biased region" description="Basic and acidic residues" evidence="1">
    <location>
        <begin position="218"/>
        <end position="227"/>
    </location>
</feature>
<dbReference type="EMBL" id="CM007896">
    <property type="protein sequence ID" value="OTG19807.1"/>
    <property type="molecule type" value="Genomic_DNA"/>
</dbReference>
<feature type="region of interest" description="Disordered" evidence="1">
    <location>
        <begin position="587"/>
        <end position="676"/>
    </location>
</feature>
<evidence type="ECO:0000256" key="1">
    <source>
        <dbReference type="SAM" id="MobiDB-lite"/>
    </source>
</evidence>
<organism evidence="4 5">
    <name type="scientific">Helianthus annuus</name>
    <name type="common">Common sunflower</name>
    <dbReference type="NCBI Taxonomy" id="4232"/>
    <lineage>
        <taxon>Eukaryota</taxon>
        <taxon>Viridiplantae</taxon>
        <taxon>Streptophyta</taxon>
        <taxon>Embryophyta</taxon>
        <taxon>Tracheophyta</taxon>
        <taxon>Spermatophyta</taxon>
        <taxon>Magnoliopsida</taxon>
        <taxon>eudicotyledons</taxon>
        <taxon>Gunneridae</taxon>
        <taxon>Pentapetalae</taxon>
        <taxon>asterids</taxon>
        <taxon>campanulids</taxon>
        <taxon>Asterales</taxon>
        <taxon>Asteraceae</taxon>
        <taxon>Asteroideae</taxon>
        <taxon>Heliantheae alliance</taxon>
        <taxon>Heliantheae</taxon>
        <taxon>Helianthus</taxon>
    </lineage>
</organism>
<dbReference type="OrthoDB" id="1939753at2759"/>
<dbReference type="Gramene" id="mRNA:HanXRQr2_Chr07g0278771">
    <property type="protein sequence ID" value="mRNA:HanXRQr2_Chr07g0278771"/>
    <property type="gene ID" value="HanXRQr2_Chr07g0278771"/>
</dbReference>
<gene>
    <name evidence="4" type="ORF">HannXRQ_Chr07g0186001</name>
    <name evidence="3" type="ORF">HanXRQr2_Chr07g0278771</name>
</gene>
<dbReference type="PANTHER" id="PTHR35746:SF1">
    <property type="entry name" value="PENTATRICOPEPTIDE REPEAT (PPR) SUPERFAMILY PROTEIN"/>
    <property type="match status" value="1"/>
</dbReference>
<feature type="region of interest" description="Disordered" evidence="1">
    <location>
        <begin position="203"/>
        <end position="229"/>
    </location>
</feature>
<dbReference type="OMA" id="NDHRDFG"/>